<keyword evidence="2" id="KW-1185">Reference proteome</keyword>
<name>A0ACB8C268_DERSI</name>
<sequence>MRRISPAVLCNVVSVTSRDVNAPADRYRRCAQRVNVTASSLFASEAASPDKFPRDQKYRAAVQLFGGSKEDINSNPEVLALMDAYRVLNNTVSVTDAGGYTELLDKSIDMVLLPVTMPTMVVNEVFAAAYYSPNAKELQPHLETCAMAPCLNAVWDDILISGAESGFSPIFPLIFKLAFGCADTYYTFGSISPCYAKAQAGSHVVLSTCSDQEVSAASQWGLAASNDLFTFPQMFILHWQNPVRLQHRRILFAITEHGLAVPHRRRVLPQMSDEDLGAESFDLYFGVYLAGCVLSCAALAAELLCSLKHRRRVGDNL</sequence>
<reference evidence="1" key="1">
    <citation type="submission" date="2020-05" db="EMBL/GenBank/DDBJ databases">
        <title>Large-scale comparative analyses of tick genomes elucidate their genetic diversity and vector capacities.</title>
        <authorList>
            <person name="Jia N."/>
            <person name="Wang J."/>
            <person name="Shi W."/>
            <person name="Du L."/>
            <person name="Sun Y."/>
            <person name="Zhan W."/>
            <person name="Jiang J."/>
            <person name="Wang Q."/>
            <person name="Zhang B."/>
            <person name="Ji P."/>
            <person name="Sakyi L.B."/>
            <person name="Cui X."/>
            <person name="Yuan T."/>
            <person name="Jiang B."/>
            <person name="Yang W."/>
            <person name="Lam T.T.-Y."/>
            <person name="Chang Q."/>
            <person name="Ding S."/>
            <person name="Wang X."/>
            <person name="Zhu J."/>
            <person name="Ruan X."/>
            <person name="Zhao L."/>
            <person name="Wei J."/>
            <person name="Que T."/>
            <person name="Du C."/>
            <person name="Cheng J."/>
            <person name="Dai P."/>
            <person name="Han X."/>
            <person name="Huang E."/>
            <person name="Gao Y."/>
            <person name="Liu J."/>
            <person name="Shao H."/>
            <person name="Ye R."/>
            <person name="Li L."/>
            <person name="Wei W."/>
            <person name="Wang X."/>
            <person name="Wang C."/>
            <person name="Yang T."/>
            <person name="Huo Q."/>
            <person name="Li W."/>
            <person name="Guo W."/>
            <person name="Chen H."/>
            <person name="Zhou L."/>
            <person name="Ni X."/>
            <person name="Tian J."/>
            <person name="Zhou Y."/>
            <person name="Sheng Y."/>
            <person name="Liu T."/>
            <person name="Pan Y."/>
            <person name="Xia L."/>
            <person name="Li J."/>
            <person name="Zhao F."/>
            <person name="Cao W."/>
        </authorList>
    </citation>
    <scope>NUCLEOTIDE SEQUENCE</scope>
    <source>
        <strain evidence="1">Dsil-2018</strain>
    </source>
</reference>
<evidence type="ECO:0000313" key="2">
    <source>
        <dbReference type="Proteomes" id="UP000821865"/>
    </source>
</evidence>
<gene>
    <name evidence="1" type="ORF">HPB49_004895</name>
</gene>
<evidence type="ECO:0000313" key="1">
    <source>
        <dbReference type="EMBL" id="KAH7932916.1"/>
    </source>
</evidence>
<dbReference type="EMBL" id="CM023478">
    <property type="protein sequence ID" value="KAH7932916.1"/>
    <property type="molecule type" value="Genomic_DNA"/>
</dbReference>
<comment type="caution">
    <text evidence="1">The sequence shown here is derived from an EMBL/GenBank/DDBJ whole genome shotgun (WGS) entry which is preliminary data.</text>
</comment>
<dbReference type="Proteomes" id="UP000821865">
    <property type="component" value="Chromosome 9"/>
</dbReference>
<protein>
    <submittedName>
        <fullName evidence="1">Uncharacterized protein</fullName>
    </submittedName>
</protein>
<proteinExistence type="predicted"/>
<accession>A0ACB8C268</accession>
<organism evidence="1 2">
    <name type="scientific">Dermacentor silvarum</name>
    <name type="common">Tick</name>
    <dbReference type="NCBI Taxonomy" id="543639"/>
    <lineage>
        <taxon>Eukaryota</taxon>
        <taxon>Metazoa</taxon>
        <taxon>Ecdysozoa</taxon>
        <taxon>Arthropoda</taxon>
        <taxon>Chelicerata</taxon>
        <taxon>Arachnida</taxon>
        <taxon>Acari</taxon>
        <taxon>Parasitiformes</taxon>
        <taxon>Ixodida</taxon>
        <taxon>Ixodoidea</taxon>
        <taxon>Ixodidae</taxon>
        <taxon>Rhipicephalinae</taxon>
        <taxon>Dermacentor</taxon>
    </lineage>
</organism>